<dbReference type="Pfam" id="PF05650">
    <property type="entry name" value="DUF802"/>
    <property type="match status" value="2"/>
</dbReference>
<accession>A0ABS1DR97</accession>
<dbReference type="RefSeq" id="WP_200377940.1">
    <property type="nucleotide sequence ID" value="NZ_NRRU01000010.1"/>
</dbReference>
<keyword evidence="1" id="KW-0472">Membrane</keyword>
<feature type="domain" description="DUF802" evidence="2">
    <location>
        <begin position="321"/>
        <end position="372"/>
    </location>
</feature>
<sequence>MNRLLPHAAFAAGLSAVAWTAAGYGPGNPLALTLVLLIAAFYLAGAAELRRFSRDTETLARQVEQTTAAPETLAGWLEALPAGLRHAVRLRVEGERVALPGPALAPYLAGLLVLLGMLGTFLGMVVTLKGTGLALEHASDVEAIRASLAAPVKGLGLAFGTSVAGVAASAMLGLMAALLRRERQQAGRRLDAAIAGALRGFSRSHQREQSLRLLQAQAGQMPALVEQLQGLVAQIERQARTQDERLLAEQRRFHDEAARAYSGLAESVGRSLQASLAESTRLAAAAIEPAVQATMNSLAQENAALNTALTAAVREHLDGVDTRLQAGSAALAAAWQAALDSQQRHGEASAQNLEQGLERFTTGFESRAGALLDGLTLRLDEGAARWATSWGEALAEQRRTQQEQAAHSRETMAAAAAALDQHARALQAEAASARTAAEEAAAARDSERLAALDERLTATVATLLQTTRQAAEAGAEQQQRICTTLERSAQQIAEQAQAQARATIAEIGQLVDAAAQAPRAAAEVMGELRRSLSDSLVRDNAALEERNRLLVTLAELLDAVGEAGREQRATLAALVQTSAEQLERVGARFAAGVEAQLQALDAVAAQVGAGAGELASLGEGFGQAVQLFAHSSEQSSAQLKSIEAALGQALARSDEQLAYYVAQAREIVDLTLGAHKQFVDELQQRSAAEAGAA</sequence>
<evidence type="ECO:0000313" key="4">
    <source>
        <dbReference type="Proteomes" id="UP001041814"/>
    </source>
</evidence>
<feature type="transmembrane region" description="Helical" evidence="1">
    <location>
        <begin position="30"/>
        <end position="49"/>
    </location>
</feature>
<dbReference type="InterPro" id="IPR008520">
    <property type="entry name" value="DUF802"/>
</dbReference>
<comment type="caution">
    <text evidence="3">The sequence shown here is derived from an EMBL/GenBank/DDBJ whole genome shotgun (WGS) entry which is preliminary data.</text>
</comment>
<feature type="transmembrane region" description="Helical" evidence="1">
    <location>
        <begin position="104"/>
        <end position="126"/>
    </location>
</feature>
<name>A0ABS1DR97_RUBGE</name>
<evidence type="ECO:0000313" key="3">
    <source>
        <dbReference type="EMBL" id="MBK1711978.1"/>
    </source>
</evidence>
<reference evidence="3" key="1">
    <citation type="submission" date="2017-08" db="EMBL/GenBank/DDBJ databases">
        <authorList>
            <person name="Imhoff J.F."/>
            <person name="Rahn T."/>
            <person name="Kuenzel S."/>
            <person name="Neulinger S.C."/>
        </authorList>
    </citation>
    <scope>NUCLEOTIDE SEQUENCE</scope>
    <source>
        <strain evidence="3">IM 151</strain>
    </source>
</reference>
<organism evidence="3 4">
    <name type="scientific">Rubrivivax gelatinosus</name>
    <name type="common">Rhodocyclus gelatinosus</name>
    <name type="synonym">Rhodopseudomonas gelatinosa</name>
    <dbReference type="NCBI Taxonomy" id="28068"/>
    <lineage>
        <taxon>Bacteria</taxon>
        <taxon>Pseudomonadati</taxon>
        <taxon>Pseudomonadota</taxon>
        <taxon>Betaproteobacteria</taxon>
        <taxon>Burkholderiales</taxon>
        <taxon>Sphaerotilaceae</taxon>
        <taxon>Rubrivivax</taxon>
    </lineage>
</organism>
<dbReference type="EMBL" id="NRRU01000010">
    <property type="protein sequence ID" value="MBK1711978.1"/>
    <property type="molecule type" value="Genomic_DNA"/>
</dbReference>
<keyword evidence="1" id="KW-0812">Transmembrane</keyword>
<dbReference type="Proteomes" id="UP001041814">
    <property type="component" value="Unassembled WGS sequence"/>
</dbReference>
<evidence type="ECO:0000259" key="2">
    <source>
        <dbReference type="Pfam" id="PF05650"/>
    </source>
</evidence>
<feature type="domain" description="DUF802" evidence="2">
    <location>
        <begin position="376"/>
        <end position="426"/>
    </location>
</feature>
<protein>
    <recommendedName>
        <fullName evidence="2">DUF802 domain-containing protein</fullName>
    </recommendedName>
</protein>
<reference evidence="3" key="2">
    <citation type="journal article" date="2020" name="Microorganisms">
        <title>Osmotic Adaptation and Compatible Solute Biosynthesis of Phototrophic Bacteria as Revealed from Genome Analyses.</title>
        <authorList>
            <person name="Imhoff J.F."/>
            <person name="Rahn T."/>
            <person name="Kunzel S."/>
            <person name="Keller A."/>
            <person name="Neulinger S.C."/>
        </authorList>
    </citation>
    <scope>NUCLEOTIDE SEQUENCE</scope>
    <source>
        <strain evidence="3">IM 151</strain>
    </source>
</reference>
<keyword evidence="4" id="KW-1185">Reference proteome</keyword>
<feature type="transmembrane region" description="Helical" evidence="1">
    <location>
        <begin position="157"/>
        <end position="179"/>
    </location>
</feature>
<evidence type="ECO:0000256" key="1">
    <source>
        <dbReference type="SAM" id="Phobius"/>
    </source>
</evidence>
<gene>
    <name evidence="3" type="ORF">CKO43_04180</name>
</gene>
<keyword evidence="1" id="KW-1133">Transmembrane helix</keyword>
<proteinExistence type="predicted"/>